<feature type="transmembrane region" description="Helical" evidence="10">
    <location>
        <begin position="283"/>
        <end position="302"/>
    </location>
</feature>
<keyword evidence="9 10" id="KW-0472">Membrane</keyword>
<comment type="subcellular location">
    <subcellularLocation>
        <location evidence="1">Cell inner membrane</location>
        <topology evidence="1">Multi-pass membrane protein</topology>
    </subcellularLocation>
</comment>
<dbReference type="InterPro" id="IPR004750">
    <property type="entry name" value="Sugar_efflux"/>
</dbReference>
<dbReference type="Gene3D" id="1.20.1250.20">
    <property type="entry name" value="MFS general substrate transporter like domains"/>
    <property type="match status" value="2"/>
</dbReference>
<feature type="transmembrane region" description="Helical" evidence="10">
    <location>
        <begin position="107"/>
        <end position="129"/>
    </location>
</feature>
<comment type="caution">
    <text evidence="12">The sequence shown here is derived from an EMBL/GenBank/DDBJ whole genome shotgun (WGS) entry which is preliminary data.</text>
</comment>
<dbReference type="PANTHER" id="PTHR23535:SF2">
    <property type="entry name" value="SUGAR EFFLUX TRANSPORTER A-RELATED"/>
    <property type="match status" value="1"/>
</dbReference>
<dbReference type="SUPFAM" id="SSF103473">
    <property type="entry name" value="MFS general substrate transporter"/>
    <property type="match status" value="1"/>
</dbReference>
<reference evidence="12 13" key="1">
    <citation type="submission" date="2024-04" db="EMBL/GenBank/DDBJ databases">
        <title>Two novel Raoultella species associated with bleeding cankers of broadleaf hosts, Raoultella scottia sp. nov. and Raoultella lignicola sp. nov.</title>
        <authorList>
            <person name="Brady C.L."/>
        </authorList>
    </citation>
    <scope>NUCLEOTIDE SEQUENCE [LARGE SCALE GENOMIC DNA]</scope>
    <source>
        <strain evidence="12 13">TW_WC1a.1</strain>
    </source>
</reference>
<feature type="transmembrane region" description="Helical" evidence="10">
    <location>
        <begin position="84"/>
        <end position="101"/>
    </location>
</feature>
<evidence type="ECO:0000256" key="8">
    <source>
        <dbReference type="ARBA" id="ARBA00022989"/>
    </source>
</evidence>
<feature type="transmembrane region" description="Helical" evidence="10">
    <location>
        <begin position="218"/>
        <end position="244"/>
    </location>
</feature>
<feature type="transmembrane region" description="Helical" evidence="10">
    <location>
        <begin position="351"/>
        <end position="367"/>
    </location>
</feature>
<comment type="similarity">
    <text evidence="2">Belongs to the major facilitator superfamily. Set transporter family.</text>
</comment>
<keyword evidence="3" id="KW-0813">Transport</keyword>
<evidence type="ECO:0000313" key="12">
    <source>
        <dbReference type="EMBL" id="MEL0553882.1"/>
    </source>
</evidence>
<keyword evidence="7 10" id="KW-0812">Transmembrane</keyword>
<evidence type="ECO:0000256" key="4">
    <source>
        <dbReference type="ARBA" id="ARBA00022475"/>
    </source>
</evidence>
<dbReference type="Pfam" id="PF07690">
    <property type="entry name" value="MFS_1"/>
    <property type="match status" value="1"/>
</dbReference>
<evidence type="ECO:0000259" key="11">
    <source>
        <dbReference type="PROSITE" id="PS50850"/>
    </source>
</evidence>
<feature type="transmembrane region" description="Helical" evidence="10">
    <location>
        <begin position="141"/>
        <end position="158"/>
    </location>
</feature>
<dbReference type="EMBL" id="JARXNK020000105">
    <property type="protein sequence ID" value="MEL0553882.1"/>
    <property type="molecule type" value="Genomic_DNA"/>
</dbReference>
<dbReference type="CDD" id="cd17471">
    <property type="entry name" value="MFS_Set"/>
    <property type="match status" value="1"/>
</dbReference>
<keyword evidence="6" id="KW-0762">Sugar transport</keyword>
<evidence type="ECO:0000256" key="3">
    <source>
        <dbReference type="ARBA" id="ARBA00022448"/>
    </source>
</evidence>
<feature type="transmembrane region" description="Helical" evidence="10">
    <location>
        <begin position="373"/>
        <end position="390"/>
    </location>
</feature>
<protein>
    <submittedName>
        <fullName evidence="12">Sugar efflux transporter SetB</fullName>
    </submittedName>
</protein>
<evidence type="ECO:0000256" key="1">
    <source>
        <dbReference type="ARBA" id="ARBA00004429"/>
    </source>
</evidence>
<dbReference type="PANTHER" id="PTHR23535">
    <property type="entry name" value="SUGAR EFFLUX TRANSPORTER A-RELATED"/>
    <property type="match status" value="1"/>
</dbReference>
<dbReference type="PROSITE" id="PS50850">
    <property type="entry name" value="MFS"/>
    <property type="match status" value="1"/>
</dbReference>
<keyword evidence="5" id="KW-0997">Cell inner membrane</keyword>
<keyword evidence="8 10" id="KW-1133">Transmembrane helix</keyword>
<feature type="transmembrane region" description="Helical" evidence="10">
    <location>
        <begin position="164"/>
        <end position="194"/>
    </location>
</feature>
<dbReference type="Proteomes" id="UP001312893">
    <property type="component" value="Unassembled WGS sequence"/>
</dbReference>
<evidence type="ECO:0000256" key="2">
    <source>
        <dbReference type="ARBA" id="ARBA00006523"/>
    </source>
</evidence>
<evidence type="ECO:0000256" key="9">
    <source>
        <dbReference type="ARBA" id="ARBA00023136"/>
    </source>
</evidence>
<dbReference type="RefSeq" id="WP_123755163.1">
    <property type="nucleotide sequence ID" value="NZ_JARXNK020000105.1"/>
</dbReference>
<feature type="transmembrane region" description="Helical" evidence="10">
    <location>
        <begin position="256"/>
        <end position="276"/>
    </location>
</feature>
<accession>A0ABU9FBY5</accession>
<organism evidence="12 13">
    <name type="scientific">Raoultella lignicola</name>
    <dbReference type="NCBI Taxonomy" id="3040939"/>
    <lineage>
        <taxon>Bacteria</taxon>
        <taxon>Pseudomonadati</taxon>
        <taxon>Pseudomonadota</taxon>
        <taxon>Gammaproteobacteria</taxon>
        <taxon>Enterobacterales</taxon>
        <taxon>Enterobacteriaceae</taxon>
        <taxon>Klebsiella/Raoultella group</taxon>
        <taxon>Raoultella</taxon>
    </lineage>
</organism>
<evidence type="ECO:0000256" key="5">
    <source>
        <dbReference type="ARBA" id="ARBA00022519"/>
    </source>
</evidence>
<dbReference type="NCBIfam" id="NF011587">
    <property type="entry name" value="PRK15011.1"/>
    <property type="match status" value="1"/>
</dbReference>
<dbReference type="NCBIfam" id="TIGR00899">
    <property type="entry name" value="2A0120"/>
    <property type="match status" value="1"/>
</dbReference>
<feature type="transmembrane region" description="Helical" evidence="10">
    <location>
        <begin position="12"/>
        <end position="33"/>
    </location>
</feature>
<dbReference type="InterPro" id="IPR020846">
    <property type="entry name" value="MFS_dom"/>
</dbReference>
<name>A0ABU9FBY5_9ENTR</name>
<sequence length="393" mass="42941">MQNSSTALPRRGFDLTSSAFLIVAFLTGIAGALQTPTLSLFLTNEVHVRPAMVGFFFTGSAVIGIMVSQFLAGRSDRQGDRKQLIVVCCMLGILACLLFAWNRNYFVLLFVGVFLSSFGSTANPQMFALAREHADKTGREAVMFSSILRAQVSLAWVIGPPLAYALAMGFGFTVMYLCAAVAFVVCAAMVWWFLPSMRKEKQAVVGHLEAPRTHRRDALLLFSVCTLMWGINSLYIINMPLYIINELHLSEKLAGLMMGTAAGLEIPTMLIAGYYARRFGKRFLMRLAAVAGILFYVGMLLVHTPVLLLAMQALNAIFIGILAGIGMLYFQDLMPGQAGAATTLYTNTTRVGWIIAGSLAGVVAEIWSYHAVFWIALGMGVASLVCLWRIKDV</sequence>
<dbReference type="InterPro" id="IPR011701">
    <property type="entry name" value="MFS"/>
</dbReference>
<keyword evidence="4" id="KW-1003">Cell membrane</keyword>
<evidence type="ECO:0000256" key="10">
    <source>
        <dbReference type="SAM" id="Phobius"/>
    </source>
</evidence>
<evidence type="ECO:0000256" key="6">
    <source>
        <dbReference type="ARBA" id="ARBA00022597"/>
    </source>
</evidence>
<proteinExistence type="inferred from homology"/>
<evidence type="ECO:0000256" key="7">
    <source>
        <dbReference type="ARBA" id="ARBA00022692"/>
    </source>
</evidence>
<feature type="domain" description="Major facilitator superfamily (MFS) profile" evidence="11">
    <location>
        <begin position="218"/>
        <end position="393"/>
    </location>
</feature>
<dbReference type="InterPro" id="IPR036259">
    <property type="entry name" value="MFS_trans_sf"/>
</dbReference>
<gene>
    <name evidence="12" type="primary">setB</name>
    <name evidence="12" type="ORF">QFI96_019515</name>
</gene>
<keyword evidence="13" id="KW-1185">Reference proteome</keyword>
<feature type="transmembrane region" description="Helical" evidence="10">
    <location>
        <begin position="308"/>
        <end position="330"/>
    </location>
</feature>
<feature type="transmembrane region" description="Helical" evidence="10">
    <location>
        <begin position="53"/>
        <end position="72"/>
    </location>
</feature>
<evidence type="ECO:0000313" key="13">
    <source>
        <dbReference type="Proteomes" id="UP001312893"/>
    </source>
</evidence>